<name>A0A8K0D0P4_IGNLU</name>
<feature type="compositionally biased region" description="Basic and acidic residues" evidence="2">
    <location>
        <begin position="831"/>
        <end position="857"/>
    </location>
</feature>
<evidence type="ECO:0000256" key="1">
    <source>
        <dbReference type="SAM" id="Coils"/>
    </source>
</evidence>
<gene>
    <name evidence="3" type="ORF">ILUMI_11186</name>
</gene>
<evidence type="ECO:0000313" key="3">
    <source>
        <dbReference type="EMBL" id="KAF2894986.1"/>
    </source>
</evidence>
<feature type="region of interest" description="Disordered" evidence="2">
    <location>
        <begin position="831"/>
        <end position="870"/>
    </location>
</feature>
<feature type="region of interest" description="Disordered" evidence="2">
    <location>
        <begin position="151"/>
        <end position="194"/>
    </location>
</feature>
<feature type="compositionally biased region" description="Basic and acidic residues" evidence="2">
    <location>
        <begin position="613"/>
        <end position="632"/>
    </location>
</feature>
<evidence type="ECO:0000313" key="4">
    <source>
        <dbReference type="Proteomes" id="UP000801492"/>
    </source>
</evidence>
<organism evidence="3 4">
    <name type="scientific">Ignelater luminosus</name>
    <name type="common">Cucubano</name>
    <name type="synonym">Pyrophorus luminosus</name>
    <dbReference type="NCBI Taxonomy" id="2038154"/>
    <lineage>
        <taxon>Eukaryota</taxon>
        <taxon>Metazoa</taxon>
        <taxon>Ecdysozoa</taxon>
        <taxon>Arthropoda</taxon>
        <taxon>Hexapoda</taxon>
        <taxon>Insecta</taxon>
        <taxon>Pterygota</taxon>
        <taxon>Neoptera</taxon>
        <taxon>Endopterygota</taxon>
        <taxon>Coleoptera</taxon>
        <taxon>Polyphaga</taxon>
        <taxon>Elateriformia</taxon>
        <taxon>Elateroidea</taxon>
        <taxon>Elateridae</taxon>
        <taxon>Agrypninae</taxon>
        <taxon>Pyrophorini</taxon>
        <taxon>Ignelater</taxon>
    </lineage>
</organism>
<feature type="region of interest" description="Disordered" evidence="2">
    <location>
        <begin position="342"/>
        <end position="379"/>
    </location>
</feature>
<dbReference type="EMBL" id="VTPC01006388">
    <property type="protein sequence ID" value="KAF2894986.1"/>
    <property type="molecule type" value="Genomic_DNA"/>
</dbReference>
<dbReference type="AlphaFoldDB" id="A0A8K0D0P4"/>
<feature type="region of interest" description="Disordered" evidence="2">
    <location>
        <begin position="780"/>
        <end position="799"/>
    </location>
</feature>
<feature type="compositionally biased region" description="Basic and acidic residues" evidence="2">
    <location>
        <begin position="363"/>
        <end position="374"/>
    </location>
</feature>
<evidence type="ECO:0000256" key="2">
    <source>
        <dbReference type="SAM" id="MobiDB-lite"/>
    </source>
</evidence>
<keyword evidence="1" id="KW-0175">Coiled coil</keyword>
<dbReference type="OrthoDB" id="6691447at2759"/>
<proteinExistence type="predicted"/>
<feature type="coiled-coil region" evidence="1">
    <location>
        <begin position="112"/>
        <end position="139"/>
    </location>
</feature>
<feature type="compositionally biased region" description="Polar residues" evidence="2">
    <location>
        <begin position="783"/>
        <end position="793"/>
    </location>
</feature>
<sequence length="1051" mass="120875">MEKRVHISDWATERRTHNRNEEEICNFDFEGIPNAHPISDISSFVSHPFDSSKENVELSLEVEIADSLKHLIVSPERHDSALLDVTIVRPTDLDCVPGLENSNTLAFKSSEVRNLIASMERQKQQKKKLIEECKRKAASSKMNPINETHMVKSHTSSTQLIAKKEEHSSALHKRRLKRSENSRNPRTDIAVSSAPPKCSIRADYRLDNFRNIKNGKAAPIAILKPLVGEIKESLKSLEATIGQVGDQNIERKEHRKKKQDKLYLSTSESNISSDFIQDTKHLAEAHKGDHTHQVYAAPNTYDKLRTLLACQNPDRKDEENEKPCLCQHCGMVGLLVESQKRPIVPVPTGPPKKSDTFWPKPENVNEKGESECRKDHTRSRHAIDKPKNIEDLKTKVSDDASYWIIRELSTRLEALEVRVAAQEQRAVPKEYFKRIINKLWHRNNPDGSQFIMRANNMDRNVRLKDHSTQYSVESFENSLKSKRDIKPVKHRNVQIQQNTRKSCCVNPVFIVQDHEMPPLCNELQDNFSKNVSAKAVNAVSDFFVKKSDSGKKCDDPIIPKEKSSPMDTFWKWGEEIIKPGFDLKTKILSLLDEQFKSAKHASDTEQKSVALPKRSERKTNTQESTSKLKENNNKPSSPIVTEKKETFHDINQSKNEENFPRSSSRTLKKMLDMMSEKIYNEHVKPTVEAIKQEQKCFNNENTKQIDNIKAAMDAALSRINTKEVHVCHSTCKNVSILPHDNYEWQKDFLEPLEVPAALKRRVDDYNTKLNRLTKRSGIPVRVSNMSPTDSTLSDPFKPKENLKSLIPRLKSPSKDCPEYIKPCRDKSFLSETKPVKDQEKVRKKEKRERLFPKKQDTHIASGSSKSKRNQKLVQIKYMNPKAEYWNEESCASVIEDTSEENNQVMLTDNSSRSRDNNKEEIRRISQKYSVTDKLAFLINVTKEEMGKAHVWNNILKEAKNHCKSRQDTVIIQIPTKNHQPHLYRKHGLTEVEFTIEDIQKLVDSSKLKSSSDFTSKESVGSYNNMDSFLLIHSKKILQEVHKRLGKQMLKN</sequence>
<reference evidence="3" key="1">
    <citation type="submission" date="2019-08" db="EMBL/GenBank/DDBJ databases">
        <title>The genome of the North American firefly Photinus pyralis.</title>
        <authorList>
            <consortium name="Photinus pyralis genome working group"/>
            <person name="Fallon T.R."/>
            <person name="Sander Lower S.E."/>
            <person name="Weng J.-K."/>
        </authorList>
    </citation>
    <scope>NUCLEOTIDE SEQUENCE</scope>
    <source>
        <strain evidence="3">TRF0915ILg1</strain>
        <tissue evidence="3">Whole body</tissue>
    </source>
</reference>
<dbReference type="Proteomes" id="UP000801492">
    <property type="component" value="Unassembled WGS sequence"/>
</dbReference>
<keyword evidence="4" id="KW-1185">Reference proteome</keyword>
<comment type="caution">
    <text evidence="3">The sequence shown here is derived from an EMBL/GenBank/DDBJ whole genome shotgun (WGS) entry which is preliminary data.</text>
</comment>
<feature type="region of interest" description="Disordered" evidence="2">
    <location>
        <begin position="599"/>
        <end position="664"/>
    </location>
</feature>
<accession>A0A8K0D0P4</accession>
<protein>
    <submittedName>
        <fullName evidence="3">Uncharacterized protein</fullName>
    </submittedName>
</protein>